<dbReference type="InterPro" id="IPR032181">
    <property type="entry name" value="DUF5013"/>
</dbReference>
<dbReference type="Pfam" id="PF01833">
    <property type="entry name" value="TIG"/>
    <property type="match status" value="2"/>
</dbReference>
<dbReference type="CDD" id="cd00102">
    <property type="entry name" value="IPT"/>
    <property type="match status" value="2"/>
</dbReference>
<dbReference type="RefSeq" id="WP_007754247.1">
    <property type="nucleotide sequence ID" value="NZ_CABIXA010000001.1"/>
</dbReference>
<feature type="domain" description="DUF5013" evidence="2">
    <location>
        <begin position="220"/>
        <end position="377"/>
    </location>
</feature>
<dbReference type="InterPro" id="IPR013783">
    <property type="entry name" value="Ig-like_fold"/>
</dbReference>
<evidence type="ECO:0000259" key="2">
    <source>
        <dbReference type="Pfam" id="PF16405"/>
    </source>
</evidence>
<gene>
    <name evidence="3" type="ORF">ERS852397_00143</name>
</gene>
<protein>
    <submittedName>
        <fullName evidence="3">IPT/TIG domain</fullName>
    </submittedName>
</protein>
<dbReference type="AlphaFoldDB" id="A0A173WNX1"/>
<accession>A0A173WNX1</accession>
<reference evidence="3 4" key="1">
    <citation type="submission" date="2015-09" db="EMBL/GenBank/DDBJ databases">
        <authorList>
            <consortium name="Pathogen Informatics"/>
        </authorList>
    </citation>
    <scope>NUCLEOTIDE SEQUENCE [LARGE SCALE GENOMIC DNA]</scope>
    <source>
        <strain evidence="3 4">2789STDY5608840</strain>
    </source>
</reference>
<dbReference type="Proteomes" id="UP000095517">
    <property type="component" value="Unassembled WGS sequence"/>
</dbReference>
<organism evidence="3 4">
    <name type="scientific">Bacteroides finegoldii</name>
    <dbReference type="NCBI Taxonomy" id="338188"/>
    <lineage>
        <taxon>Bacteria</taxon>
        <taxon>Pseudomonadati</taxon>
        <taxon>Bacteroidota</taxon>
        <taxon>Bacteroidia</taxon>
        <taxon>Bacteroidales</taxon>
        <taxon>Bacteroidaceae</taxon>
        <taxon>Bacteroides</taxon>
    </lineage>
</organism>
<feature type="domain" description="IPT/TIG" evidence="1">
    <location>
        <begin position="135"/>
        <end position="203"/>
    </location>
</feature>
<dbReference type="InterPro" id="IPR014756">
    <property type="entry name" value="Ig_E-set"/>
</dbReference>
<feature type="domain" description="IPT/TIG" evidence="1">
    <location>
        <begin position="38"/>
        <end position="111"/>
    </location>
</feature>
<proteinExistence type="predicted"/>
<dbReference type="SUPFAM" id="SSF81296">
    <property type="entry name" value="E set domains"/>
    <property type="match status" value="2"/>
</dbReference>
<dbReference type="Pfam" id="PF16405">
    <property type="entry name" value="DUF5013"/>
    <property type="match status" value="1"/>
</dbReference>
<dbReference type="PROSITE" id="PS51257">
    <property type="entry name" value="PROKAR_LIPOPROTEIN"/>
    <property type="match status" value="1"/>
</dbReference>
<sequence length="400" mass="43812">MKHLLRNMIGIFAVTLFVLLFYACEQDPQIKKYEYPMPEVSGMSPNIGYVSSQVVITGTNFGDRTEPVKVFFGSVLATKVLMCKNNRIVVEVPDGAASGDVTMQIWTNDVGVIGQYKVLPTPYVHSVVSDNPLGTGVAEEDDVVTITGENFGTDVNDIEVSFNGTSAKEIRLVDESTIEAVTPRNWVSGNVVITIRGYAMTGNALFNPNAKGDVTSVYLKNYKQPFAKASEESWKNGEWWTPADWIQNAVSFNADGSTTVSGMQYKAAEGYTLAFQHGWNKKQYANGKMYQQVKLRPGTYRLEVTYAYTKVLDGNFVAAFIVKGTEENDIPDTDQVATLDGTKGVYASYKTSTVDGASGQLVTASFNLEGETDVLIGFLTTMNSGANSYFKITEVKLVLE</sequence>
<evidence type="ECO:0000259" key="1">
    <source>
        <dbReference type="Pfam" id="PF01833"/>
    </source>
</evidence>
<name>A0A173WNX1_9BACE</name>
<dbReference type="InterPro" id="IPR002909">
    <property type="entry name" value="IPT_dom"/>
</dbReference>
<evidence type="ECO:0000313" key="3">
    <source>
        <dbReference type="EMBL" id="CUN40187.1"/>
    </source>
</evidence>
<dbReference type="STRING" id="338188.ERS852397_00143"/>
<dbReference type="Gene3D" id="2.60.40.10">
    <property type="entry name" value="Immunoglobulins"/>
    <property type="match status" value="2"/>
</dbReference>
<dbReference type="GeneID" id="92988123"/>
<dbReference type="EMBL" id="CYZH01000001">
    <property type="protein sequence ID" value="CUN40187.1"/>
    <property type="molecule type" value="Genomic_DNA"/>
</dbReference>
<evidence type="ECO:0000313" key="4">
    <source>
        <dbReference type="Proteomes" id="UP000095517"/>
    </source>
</evidence>